<evidence type="ECO:0000313" key="2">
    <source>
        <dbReference type="Proteomes" id="UP000554482"/>
    </source>
</evidence>
<name>A0A7J6X7A1_THATH</name>
<accession>A0A7J6X7A1</accession>
<proteinExistence type="predicted"/>
<dbReference type="AlphaFoldDB" id="A0A7J6X7A1"/>
<dbReference type="EMBL" id="JABWDY010003791">
    <property type="protein sequence ID" value="KAF5205656.1"/>
    <property type="molecule type" value="Genomic_DNA"/>
</dbReference>
<dbReference type="Proteomes" id="UP000554482">
    <property type="component" value="Unassembled WGS sequence"/>
</dbReference>
<gene>
    <name evidence="1" type="ORF">FRX31_004757</name>
</gene>
<organism evidence="1 2">
    <name type="scientific">Thalictrum thalictroides</name>
    <name type="common">Rue-anemone</name>
    <name type="synonym">Anemone thalictroides</name>
    <dbReference type="NCBI Taxonomy" id="46969"/>
    <lineage>
        <taxon>Eukaryota</taxon>
        <taxon>Viridiplantae</taxon>
        <taxon>Streptophyta</taxon>
        <taxon>Embryophyta</taxon>
        <taxon>Tracheophyta</taxon>
        <taxon>Spermatophyta</taxon>
        <taxon>Magnoliopsida</taxon>
        <taxon>Ranunculales</taxon>
        <taxon>Ranunculaceae</taxon>
        <taxon>Thalictroideae</taxon>
        <taxon>Thalictrum</taxon>
    </lineage>
</organism>
<keyword evidence="2" id="KW-1185">Reference proteome</keyword>
<protein>
    <submittedName>
        <fullName evidence="1">Uncharacterized protein</fullName>
    </submittedName>
</protein>
<reference evidence="1 2" key="1">
    <citation type="submission" date="2020-06" db="EMBL/GenBank/DDBJ databases">
        <title>Transcriptomic and genomic resources for Thalictrum thalictroides and T. hernandezii: Facilitating candidate gene discovery in an emerging model plant lineage.</title>
        <authorList>
            <person name="Arias T."/>
            <person name="Riano-Pachon D.M."/>
            <person name="Di Stilio V.S."/>
        </authorList>
    </citation>
    <scope>NUCLEOTIDE SEQUENCE [LARGE SCALE GENOMIC DNA]</scope>
    <source>
        <strain evidence="2">cv. WT478/WT964</strain>
        <tissue evidence="1">Leaves</tissue>
    </source>
</reference>
<evidence type="ECO:0000313" key="1">
    <source>
        <dbReference type="EMBL" id="KAF5205656.1"/>
    </source>
</evidence>
<sequence length="64" mass="7255">MDHFNQGQIGEWCTCWVPECKLCRRHQASRDNEGLSAERSREPTYCTLPLIGVHNTSSFIGANC</sequence>
<comment type="caution">
    <text evidence="1">The sequence shown here is derived from an EMBL/GenBank/DDBJ whole genome shotgun (WGS) entry which is preliminary data.</text>
</comment>